<organism evidence="2 3">
    <name type="scientific">Massilia niabensis</name>
    <dbReference type="NCBI Taxonomy" id="544910"/>
    <lineage>
        <taxon>Bacteria</taxon>
        <taxon>Pseudomonadati</taxon>
        <taxon>Pseudomonadota</taxon>
        <taxon>Betaproteobacteria</taxon>
        <taxon>Burkholderiales</taxon>
        <taxon>Oxalobacteraceae</taxon>
        <taxon>Telluria group</taxon>
        <taxon>Massilia</taxon>
    </lineage>
</organism>
<dbReference type="EMBL" id="JBHSMU010000015">
    <property type="protein sequence ID" value="MFC5461500.1"/>
    <property type="molecule type" value="Genomic_DNA"/>
</dbReference>
<evidence type="ECO:0000313" key="3">
    <source>
        <dbReference type="Proteomes" id="UP001596050"/>
    </source>
</evidence>
<dbReference type="CDD" id="cd01948">
    <property type="entry name" value="EAL"/>
    <property type="match status" value="1"/>
</dbReference>
<protein>
    <submittedName>
        <fullName evidence="2">EAL domain-containing protein</fullName>
    </submittedName>
</protein>
<dbReference type="SMART" id="SM00065">
    <property type="entry name" value="GAF"/>
    <property type="match status" value="1"/>
</dbReference>
<dbReference type="InterPro" id="IPR001633">
    <property type="entry name" value="EAL_dom"/>
</dbReference>
<accession>A0ABW0L7P0</accession>
<gene>
    <name evidence="2" type="ORF">ACFPN5_16945</name>
</gene>
<dbReference type="PROSITE" id="PS50883">
    <property type="entry name" value="EAL"/>
    <property type="match status" value="1"/>
</dbReference>
<dbReference type="Gene3D" id="3.20.20.450">
    <property type="entry name" value="EAL domain"/>
    <property type="match status" value="1"/>
</dbReference>
<keyword evidence="3" id="KW-1185">Reference proteome</keyword>
<proteinExistence type="predicted"/>
<dbReference type="InterPro" id="IPR029016">
    <property type="entry name" value="GAF-like_dom_sf"/>
</dbReference>
<dbReference type="PANTHER" id="PTHR33121:SF76">
    <property type="entry name" value="SIGNALING PROTEIN"/>
    <property type="match status" value="1"/>
</dbReference>
<dbReference type="RefSeq" id="WP_379784954.1">
    <property type="nucleotide sequence ID" value="NZ_JBHSMU010000015.1"/>
</dbReference>
<evidence type="ECO:0000313" key="2">
    <source>
        <dbReference type="EMBL" id="MFC5461500.1"/>
    </source>
</evidence>
<dbReference type="InterPro" id="IPR035919">
    <property type="entry name" value="EAL_sf"/>
</dbReference>
<dbReference type="PANTHER" id="PTHR33121">
    <property type="entry name" value="CYCLIC DI-GMP PHOSPHODIESTERASE PDEF"/>
    <property type="match status" value="1"/>
</dbReference>
<dbReference type="Gene3D" id="3.30.450.40">
    <property type="match status" value="1"/>
</dbReference>
<dbReference type="Proteomes" id="UP001596050">
    <property type="component" value="Unassembled WGS sequence"/>
</dbReference>
<dbReference type="SMART" id="SM00052">
    <property type="entry name" value="EAL"/>
    <property type="match status" value="1"/>
</dbReference>
<feature type="domain" description="EAL" evidence="1">
    <location>
        <begin position="163"/>
        <end position="395"/>
    </location>
</feature>
<name>A0ABW0L7P0_9BURK</name>
<dbReference type="InterPro" id="IPR050706">
    <property type="entry name" value="Cyclic-di-GMP_PDE-like"/>
</dbReference>
<sequence>MMTEEALQRRPVASLNEIIHSAVNLARFCLGMDVAFVTEFKQGRRIFRHIASRNEQVPIKVGDSHPLEESYCQYIVNGSIPPVVDDSHIYPVLKALRATEAMEIRAHLGVPIRLSDGSVFGTFCCYSRKPSSTLRETDVTAMRRFAELISSVLEQRVMTERARETTSERVSNVIATHGMYIAYQPIVNLSTGMIAGFEALARFRAEPIRGPHEWFADAHSVSRGVELEVLAIGSAVYGIERIAPNAYLSLNVSPCTILSGALEALLAGAPLERLVLELTEHAPIEEYDALQAALASLRSAGLKLAIDDAGSGYASFRHILQLRPDIIKLDQSLIRDIDLDQGRRALALGLITFANETGCAIVAEGVENERELEVLKSLGVQAAQGYLLGRPAPLD</sequence>
<reference evidence="3" key="1">
    <citation type="journal article" date="2019" name="Int. J. Syst. Evol. Microbiol.">
        <title>The Global Catalogue of Microorganisms (GCM) 10K type strain sequencing project: providing services to taxonomists for standard genome sequencing and annotation.</title>
        <authorList>
            <consortium name="The Broad Institute Genomics Platform"/>
            <consortium name="The Broad Institute Genome Sequencing Center for Infectious Disease"/>
            <person name="Wu L."/>
            <person name="Ma J."/>
        </authorList>
    </citation>
    <scope>NUCLEOTIDE SEQUENCE [LARGE SCALE GENOMIC DNA]</scope>
    <source>
        <strain evidence="3">KACC 12649</strain>
    </source>
</reference>
<dbReference type="Pfam" id="PF00563">
    <property type="entry name" value="EAL"/>
    <property type="match status" value="1"/>
</dbReference>
<dbReference type="SUPFAM" id="SSF55781">
    <property type="entry name" value="GAF domain-like"/>
    <property type="match status" value="1"/>
</dbReference>
<dbReference type="Pfam" id="PF01590">
    <property type="entry name" value="GAF"/>
    <property type="match status" value="1"/>
</dbReference>
<evidence type="ECO:0000259" key="1">
    <source>
        <dbReference type="PROSITE" id="PS50883"/>
    </source>
</evidence>
<dbReference type="SUPFAM" id="SSF141868">
    <property type="entry name" value="EAL domain-like"/>
    <property type="match status" value="1"/>
</dbReference>
<dbReference type="InterPro" id="IPR003018">
    <property type="entry name" value="GAF"/>
</dbReference>
<comment type="caution">
    <text evidence="2">The sequence shown here is derived from an EMBL/GenBank/DDBJ whole genome shotgun (WGS) entry which is preliminary data.</text>
</comment>